<sequence>MPGICGCVVRMDAKVEGEVRLWAHLDFIRRKSRKDRNRTILAECHVQRETAGTEGGKSKYPHRPARAIAQPNSGDSPETASTPLHLEIYHNENLFELMFLSKVQPGANRGKGLLQPEDGHSSDSSFNDGCIPPREIGLVAILPTGRPSGIITLPRNA</sequence>
<dbReference type="EMBL" id="JARQWQ010000002">
    <property type="protein sequence ID" value="KAK2573502.1"/>
    <property type="molecule type" value="Genomic_DNA"/>
</dbReference>
<reference evidence="2" key="2">
    <citation type="journal article" date="2023" name="Science">
        <title>Genomic signatures of disease resistance in endangered staghorn corals.</title>
        <authorList>
            <person name="Vollmer S.V."/>
            <person name="Selwyn J.D."/>
            <person name="Despard B.A."/>
            <person name="Roesel C.L."/>
        </authorList>
    </citation>
    <scope>NUCLEOTIDE SEQUENCE</scope>
    <source>
        <strain evidence="2">K2</strain>
    </source>
</reference>
<organism evidence="2 3">
    <name type="scientific">Acropora cervicornis</name>
    <name type="common">Staghorn coral</name>
    <dbReference type="NCBI Taxonomy" id="6130"/>
    <lineage>
        <taxon>Eukaryota</taxon>
        <taxon>Metazoa</taxon>
        <taxon>Cnidaria</taxon>
        <taxon>Anthozoa</taxon>
        <taxon>Hexacorallia</taxon>
        <taxon>Scleractinia</taxon>
        <taxon>Astrocoeniina</taxon>
        <taxon>Acroporidae</taxon>
        <taxon>Acropora</taxon>
    </lineage>
</organism>
<accession>A0AAD9R5F9</accession>
<comment type="caution">
    <text evidence="2">The sequence shown here is derived from an EMBL/GenBank/DDBJ whole genome shotgun (WGS) entry which is preliminary data.</text>
</comment>
<evidence type="ECO:0000313" key="3">
    <source>
        <dbReference type="Proteomes" id="UP001249851"/>
    </source>
</evidence>
<feature type="region of interest" description="Disordered" evidence="1">
    <location>
        <begin position="109"/>
        <end position="129"/>
    </location>
</feature>
<gene>
    <name evidence="2" type="ORF">P5673_001159</name>
</gene>
<protein>
    <submittedName>
        <fullName evidence="2">Uncharacterized protein</fullName>
    </submittedName>
</protein>
<name>A0AAD9R5F9_ACRCE</name>
<reference evidence="2" key="1">
    <citation type="journal article" date="2023" name="G3 (Bethesda)">
        <title>Whole genome assembly and annotation of the endangered Caribbean coral Acropora cervicornis.</title>
        <authorList>
            <person name="Selwyn J.D."/>
            <person name="Vollmer S.V."/>
        </authorList>
    </citation>
    <scope>NUCLEOTIDE SEQUENCE</scope>
    <source>
        <strain evidence="2">K2</strain>
    </source>
</reference>
<evidence type="ECO:0000256" key="1">
    <source>
        <dbReference type="SAM" id="MobiDB-lite"/>
    </source>
</evidence>
<dbReference type="Proteomes" id="UP001249851">
    <property type="component" value="Unassembled WGS sequence"/>
</dbReference>
<feature type="region of interest" description="Disordered" evidence="1">
    <location>
        <begin position="50"/>
        <end position="81"/>
    </location>
</feature>
<dbReference type="AlphaFoldDB" id="A0AAD9R5F9"/>
<proteinExistence type="predicted"/>
<evidence type="ECO:0000313" key="2">
    <source>
        <dbReference type="EMBL" id="KAK2573502.1"/>
    </source>
</evidence>
<keyword evidence="3" id="KW-1185">Reference proteome</keyword>
<feature type="compositionally biased region" description="Polar residues" evidence="1">
    <location>
        <begin position="70"/>
        <end position="81"/>
    </location>
</feature>